<keyword evidence="2" id="KW-0238">DNA-binding</keyword>
<keyword evidence="7" id="KW-0472">Membrane</keyword>
<evidence type="ECO:0000259" key="8">
    <source>
        <dbReference type="Pfam" id="PF00271"/>
    </source>
</evidence>
<accession>A0A9N9BGI3</accession>
<evidence type="ECO:0000313" key="10">
    <source>
        <dbReference type="Proteomes" id="UP000789570"/>
    </source>
</evidence>
<dbReference type="InterPro" id="IPR027417">
    <property type="entry name" value="P-loop_NTPase"/>
</dbReference>
<dbReference type="Gene3D" id="3.40.50.300">
    <property type="entry name" value="P-loop containing nucleotide triphosphate hydrolases"/>
    <property type="match status" value="1"/>
</dbReference>
<comment type="caution">
    <text evidence="9">The sequence shown here is derived from an EMBL/GenBank/DDBJ whole genome shotgun (WGS) entry which is preliminary data.</text>
</comment>
<keyword evidence="4" id="KW-0539">Nucleus</keyword>
<evidence type="ECO:0000256" key="3">
    <source>
        <dbReference type="ARBA" id="ARBA00023235"/>
    </source>
</evidence>
<comment type="similarity">
    <text evidence="1">Belongs to the helicase family. RecQ subfamily.</text>
</comment>
<dbReference type="PANTHER" id="PTHR13710">
    <property type="entry name" value="DNA HELICASE RECQ FAMILY MEMBER"/>
    <property type="match status" value="1"/>
</dbReference>
<evidence type="ECO:0000256" key="1">
    <source>
        <dbReference type="ARBA" id="ARBA00005446"/>
    </source>
</evidence>
<dbReference type="GO" id="GO:0005694">
    <property type="term" value="C:chromosome"/>
    <property type="evidence" value="ECO:0007669"/>
    <property type="project" value="TreeGrafter"/>
</dbReference>
<keyword evidence="10" id="KW-1185">Reference proteome</keyword>
<organism evidence="9 10">
    <name type="scientific">Funneliformis caledonium</name>
    <dbReference type="NCBI Taxonomy" id="1117310"/>
    <lineage>
        <taxon>Eukaryota</taxon>
        <taxon>Fungi</taxon>
        <taxon>Fungi incertae sedis</taxon>
        <taxon>Mucoromycota</taxon>
        <taxon>Glomeromycotina</taxon>
        <taxon>Glomeromycetes</taxon>
        <taxon>Glomerales</taxon>
        <taxon>Glomeraceae</taxon>
        <taxon>Funneliformis</taxon>
    </lineage>
</organism>
<keyword evidence="7" id="KW-0812">Transmembrane</keyword>
<evidence type="ECO:0000256" key="5">
    <source>
        <dbReference type="ARBA" id="ARBA00034617"/>
    </source>
</evidence>
<dbReference type="InterPro" id="IPR001650">
    <property type="entry name" value="Helicase_C-like"/>
</dbReference>
<evidence type="ECO:0000256" key="4">
    <source>
        <dbReference type="ARBA" id="ARBA00023242"/>
    </source>
</evidence>
<dbReference type="PANTHER" id="PTHR13710:SF153">
    <property type="entry name" value="RECQ-LIKE DNA HELICASE BLM"/>
    <property type="match status" value="1"/>
</dbReference>
<dbReference type="EC" id="5.6.2.4" evidence="6"/>
<evidence type="ECO:0000313" key="9">
    <source>
        <dbReference type="EMBL" id="CAG8565012.1"/>
    </source>
</evidence>
<dbReference type="GO" id="GO:0005634">
    <property type="term" value="C:nucleus"/>
    <property type="evidence" value="ECO:0007669"/>
    <property type="project" value="TreeGrafter"/>
</dbReference>
<feature type="domain" description="Helicase C-terminal" evidence="8">
    <location>
        <begin position="228"/>
        <end position="307"/>
    </location>
</feature>
<reference evidence="9" key="1">
    <citation type="submission" date="2021-06" db="EMBL/GenBank/DDBJ databases">
        <authorList>
            <person name="Kallberg Y."/>
            <person name="Tangrot J."/>
            <person name="Rosling A."/>
        </authorList>
    </citation>
    <scope>NUCLEOTIDE SEQUENCE</scope>
    <source>
        <strain evidence="9">UK204</strain>
    </source>
</reference>
<proteinExistence type="inferred from homology"/>
<dbReference type="Pfam" id="PF00271">
    <property type="entry name" value="Helicase_C"/>
    <property type="match status" value="1"/>
</dbReference>
<dbReference type="SUPFAM" id="SSF52540">
    <property type="entry name" value="P-loop containing nucleoside triphosphate hydrolases"/>
    <property type="match status" value="1"/>
</dbReference>
<name>A0A9N9BGI3_9GLOM</name>
<evidence type="ECO:0000256" key="2">
    <source>
        <dbReference type="ARBA" id="ARBA00023125"/>
    </source>
</evidence>
<feature type="transmembrane region" description="Helical" evidence="7">
    <location>
        <begin position="294"/>
        <end position="314"/>
    </location>
</feature>
<dbReference type="GO" id="GO:0000724">
    <property type="term" value="P:double-strand break repair via homologous recombination"/>
    <property type="evidence" value="ECO:0007669"/>
    <property type="project" value="TreeGrafter"/>
</dbReference>
<dbReference type="EMBL" id="CAJVPQ010001683">
    <property type="protein sequence ID" value="CAG8565012.1"/>
    <property type="molecule type" value="Genomic_DNA"/>
</dbReference>
<keyword evidence="3" id="KW-0413">Isomerase</keyword>
<dbReference type="AlphaFoldDB" id="A0A9N9BGI3"/>
<gene>
    <name evidence="9" type="ORF">FCALED_LOCUS6804</name>
</gene>
<dbReference type="GO" id="GO:0003677">
    <property type="term" value="F:DNA binding"/>
    <property type="evidence" value="ECO:0007669"/>
    <property type="project" value="UniProtKB-KW"/>
</dbReference>
<dbReference type="Proteomes" id="UP000789570">
    <property type="component" value="Unassembled WGS sequence"/>
</dbReference>
<dbReference type="OrthoDB" id="10261556at2759"/>
<sequence>MKKEGKKLKNRKKQTEMFDFDQDLVSYRKNVKLNIETQEFIPSFSHLIHDFTSLLKCHACLSFPKYSSISLCKIPNTEIFIEKKIDMVINQVFEFSGYREKQYESIISFINEKNTLALIDDQIRELINIGIPCAGLYTSTNHPSNYQEKYLARLQLIFYKCMEIFGYIKAIVSLIMLTATCLPNETWKIQSIMNIKVGDLNIVRSSSFIRSEMTFEVQTKSSMERTINEICEQIQRIGNEYCIIYCASPASCEEVLKLIRNKLESISLDIYHGKLESSVRHQSITHWKRGLTQVMIATNTFGLGINMLIFLYSGNLIQEAGMMR</sequence>
<dbReference type="GO" id="GO:0005737">
    <property type="term" value="C:cytoplasm"/>
    <property type="evidence" value="ECO:0007669"/>
    <property type="project" value="TreeGrafter"/>
</dbReference>
<protein>
    <recommendedName>
        <fullName evidence="6">DNA 3'-5' helicase</fullName>
        <ecNumber evidence="6">5.6.2.4</ecNumber>
    </recommendedName>
</protein>
<dbReference type="GO" id="GO:0043138">
    <property type="term" value="F:3'-5' DNA helicase activity"/>
    <property type="evidence" value="ECO:0007669"/>
    <property type="project" value="UniProtKB-EC"/>
</dbReference>
<evidence type="ECO:0000256" key="7">
    <source>
        <dbReference type="SAM" id="Phobius"/>
    </source>
</evidence>
<evidence type="ECO:0000256" key="6">
    <source>
        <dbReference type="ARBA" id="ARBA00034808"/>
    </source>
</evidence>
<keyword evidence="7" id="KW-1133">Transmembrane helix</keyword>
<comment type="catalytic activity">
    <reaction evidence="5">
        <text>Couples ATP hydrolysis with the unwinding of duplex DNA by translocating in the 3'-5' direction.</text>
        <dbReference type="EC" id="5.6.2.4"/>
    </reaction>
</comment>
<dbReference type="GO" id="GO:0009378">
    <property type="term" value="F:four-way junction helicase activity"/>
    <property type="evidence" value="ECO:0007669"/>
    <property type="project" value="TreeGrafter"/>
</dbReference>